<evidence type="ECO:0000313" key="1">
    <source>
        <dbReference type="EMBL" id="JAH55002.1"/>
    </source>
</evidence>
<proteinExistence type="predicted"/>
<dbReference type="EMBL" id="GBXM01053575">
    <property type="protein sequence ID" value="JAH55002.1"/>
    <property type="molecule type" value="Transcribed_RNA"/>
</dbReference>
<dbReference type="AlphaFoldDB" id="A0A0E9TNG0"/>
<reference evidence="1" key="2">
    <citation type="journal article" date="2015" name="Fish Shellfish Immunol.">
        <title>Early steps in the European eel (Anguilla anguilla)-Vibrio vulnificus interaction in the gills: Role of the RtxA13 toxin.</title>
        <authorList>
            <person name="Callol A."/>
            <person name="Pajuelo D."/>
            <person name="Ebbesson L."/>
            <person name="Teles M."/>
            <person name="MacKenzie S."/>
            <person name="Amaro C."/>
        </authorList>
    </citation>
    <scope>NUCLEOTIDE SEQUENCE</scope>
</reference>
<name>A0A0E9TNG0_ANGAN</name>
<protein>
    <submittedName>
        <fullName evidence="1">Uncharacterized protein</fullName>
    </submittedName>
</protein>
<reference evidence="1" key="1">
    <citation type="submission" date="2014-11" db="EMBL/GenBank/DDBJ databases">
        <authorList>
            <person name="Amaro Gonzalez C."/>
        </authorList>
    </citation>
    <scope>NUCLEOTIDE SEQUENCE</scope>
</reference>
<accession>A0A0E9TNG0</accession>
<organism evidence="1">
    <name type="scientific">Anguilla anguilla</name>
    <name type="common">European freshwater eel</name>
    <name type="synonym">Muraena anguilla</name>
    <dbReference type="NCBI Taxonomy" id="7936"/>
    <lineage>
        <taxon>Eukaryota</taxon>
        <taxon>Metazoa</taxon>
        <taxon>Chordata</taxon>
        <taxon>Craniata</taxon>
        <taxon>Vertebrata</taxon>
        <taxon>Euteleostomi</taxon>
        <taxon>Actinopterygii</taxon>
        <taxon>Neopterygii</taxon>
        <taxon>Teleostei</taxon>
        <taxon>Anguilliformes</taxon>
        <taxon>Anguillidae</taxon>
        <taxon>Anguilla</taxon>
    </lineage>
</organism>
<sequence length="19" mass="2255">MSQSPLSTLHKMLLSVRYY</sequence>